<dbReference type="eggNOG" id="ENOG502Z7J2">
    <property type="taxonomic scope" value="Bacteria"/>
</dbReference>
<keyword evidence="2" id="KW-0813">Transport</keyword>
<dbReference type="InterPro" id="IPR005318">
    <property type="entry name" value="OM_porin_bac"/>
</dbReference>
<evidence type="ECO:0000256" key="1">
    <source>
        <dbReference type="ARBA" id="ARBA00009075"/>
    </source>
</evidence>
<accession>A0A081NG43</accession>
<feature type="chain" id="PRO_5001760781" evidence="4">
    <location>
        <begin position="28"/>
        <end position="455"/>
    </location>
</feature>
<proteinExistence type="inferred from homology"/>
<dbReference type="InterPro" id="IPR023614">
    <property type="entry name" value="Porin_dom_sf"/>
</dbReference>
<sequence length="455" mass="49711">MKILTRSLLSAAVSTVVAFSASSAASADEASPFFSDSSISGSVNFFLRDRDRAGTDANGKDTSKTSNLDHGSAFANLSFQSGYINNFVGLDAMVYATYDMWQDASADHEMNFWNIDNPYDKKPEDDKCTNIWTDCNANGVSLGTAALKFQLGESSTAKLGYFQPSVPSTLGVNWSFAPGTYRGGEIGTSISGLSLGLVVADQYKAPWYKDDYEFRTTLNKDAGEVYSTGARYTLENGLAIDVGYGALTDGDRKNAHIKLKGESAGGLNWSPQLYVTRDDEQYDSTAFQLALLTSMSSGQYSYRAEATYTSAESKVKGVSENFTYRLTKQFGGSNGAYDIWWNNRSDFNHDEELAFFLSASRDFSDIDAPGFSAGISGAYGFGSKATGYDDLKEYAYSLFANYSIQNGALKGATIGLHFTQYFNDTDAPAWNGYTNLFQDETDFKLILSMPFSIKE</sequence>
<organism evidence="5 6">
    <name type="scientific">Endozoicomonas numazuensis</name>
    <dbReference type="NCBI Taxonomy" id="1137799"/>
    <lineage>
        <taxon>Bacteria</taxon>
        <taxon>Pseudomonadati</taxon>
        <taxon>Pseudomonadota</taxon>
        <taxon>Gammaproteobacteria</taxon>
        <taxon>Oceanospirillales</taxon>
        <taxon>Endozoicomonadaceae</taxon>
        <taxon>Endozoicomonas</taxon>
    </lineage>
</organism>
<dbReference type="PANTHER" id="PTHR34596:SF2">
    <property type="entry name" value="CHITOPORIN"/>
    <property type="match status" value="1"/>
</dbReference>
<dbReference type="EMBL" id="JOKH01000003">
    <property type="protein sequence ID" value="KEQ17416.1"/>
    <property type="molecule type" value="Genomic_DNA"/>
</dbReference>
<comment type="similarity">
    <text evidence="1">Belongs to the outer membrane porin (Opr) (TC 1.B.25) family.</text>
</comment>
<gene>
    <name evidence="5" type="ORF">GZ78_16635</name>
</gene>
<name>A0A081NG43_9GAMM</name>
<dbReference type="RefSeq" id="WP_034837642.1">
    <property type="nucleotide sequence ID" value="NZ_JOKH01000003.1"/>
</dbReference>
<feature type="signal peptide" evidence="4">
    <location>
        <begin position="1"/>
        <end position="27"/>
    </location>
</feature>
<dbReference type="Proteomes" id="UP000028073">
    <property type="component" value="Unassembled WGS sequence"/>
</dbReference>
<dbReference type="GO" id="GO:0015288">
    <property type="term" value="F:porin activity"/>
    <property type="evidence" value="ECO:0007669"/>
    <property type="project" value="TreeGrafter"/>
</dbReference>
<reference evidence="5 6" key="1">
    <citation type="submission" date="2014-06" db="EMBL/GenBank/DDBJ databases">
        <title>Whole Genome Sequences of Three Symbiotic Endozoicomonas Bacteria.</title>
        <authorList>
            <person name="Neave M.J."/>
            <person name="Apprill A."/>
            <person name="Voolstra C.R."/>
        </authorList>
    </citation>
    <scope>NUCLEOTIDE SEQUENCE [LARGE SCALE GENOMIC DNA]</scope>
    <source>
        <strain evidence="5 6">DSM 25634</strain>
    </source>
</reference>
<dbReference type="GO" id="GO:0015772">
    <property type="term" value="P:oligosaccharide transport"/>
    <property type="evidence" value="ECO:0007669"/>
    <property type="project" value="TreeGrafter"/>
</dbReference>
<keyword evidence="6" id="KW-1185">Reference proteome</keyword>
<keyword evidence="3 4" id="KW-0732">Signal</keyword>
<evidence type="ECO:0000256" key="2">
    <source>
        <dbReference type="ARBA" id="ARBA00022448"/>
    </source>
</evidence>
<dbReference type="OrthoDB" id="6759120at2"/>
<dbReference type="PANTHER" id="PTHR34596">
    <property type="entry name" value="CHITOPORIN"/>
    <property type="match status" value="1"/>
</dbReference>
<comment type="caution">
    <text evidence="5">The sequence shown here is derived from an EMBL/GenBank/DDBJ whole genome shotgun (WGS) entry which is preliminary data.</text>
</comment>
<dbReference type="GO" id="GO:0016020">
    <property type="term" value="C:membrane"/>
    <property type="evidence" value="ECO:0007669"/>
    <property type="project" value="InterPro"/>
</dbReference>
<dbReference type="STRING" id="1137799.GZ78_16635"/>
<dbReference type="Gene3D" id="2.40.160.10">
    <property type="entry name" value="Porin"/>
    <property type="match status" value="1"/>
</dbReference>
<evidence type="ECO:0000313" key="5">
    <source>
        <dbReference type="EMBL" id="KEQ17416.1"/>
    </source>
</evidence>
<dbReference type="AlphaFoldDB" id="A0A081NG43"/>
<protein>
    <submittedName>
        <fullName evidence="5">Multidrug transporter</fullName>
    </submittedName>
</protein>
<evidence type="ECO:0000313" key="6">
    <source>
        <dbReference type="Proteomes" id="UP000028073"/>
    </source>
</evidence>
<evidence type="ECO:0000256" key="3">
    <source>
        <dbReference type="ARBA" id="ARBA00022729"/>
    </source>
</evidence>
<evidence type="ECO:0000256" key="4">
    <source>
        <dbReference type="SAM" id="SignalP"/>
    </source>
</evidence>